<accession>A0A517DUQ4</accession>
<proteinExistence type="predicted"/>
<protein>
    <recommendedName>
        <fullName evidence="3">HicA toxin of bacterial toxin-antitoxin</fullName>
    </recommendedName>
</protein>
<dbReference type="AlphaFoldDB" id="A0A517DUQ4"/>
<dbReference type="EMBL" id="CP036259">
    <property type="protein sequence ID" value="QDR81093.1"/>
    <property type="molecule type" value="Genomic_DNA"/>
</dbReference>
<sequence>MPIRFDHGDVRRLLKHFGFQRMGKESFSYIGQTFGVNRTVKFDYPSDRTQLKVGTAGAIAKSLGFKDQQEMKDYIHKNL</sequence>
<keyword evidence="2" id="KW-1185">Reference proteome</keyword>
<dbReference type="KEGG" id="sted:SPTER_24490"/>
<evidence type="ECO:0008006" key="3">
    <source>
        <dbReference type="Google" id="ProtNLM"/>
    </source>
</evidence>
<evidence type="ECO:0000313" key="2">
    <source>
        <dbReference type="Proteomes" id="UP000320776"/>
    </source>
</evidence>
<dbReference type="OrthoDB" id="2083962at2"/>
<gene>
    <name evidence="1" type="ORF">SPTER_24490</name>
</gene>
<name>A0A517DUQ4_9FIRM</name>
<evidence type="ECO:0000313" key="1">
    <source>
        <dbReference type="EMBL" id="QDR81093.1"/>
    </source>
</evidence>
<organism evidence="1 2">
    <name type="scientific">Sporomusa termitida</name>
    <dbReference type="NCBI Taxonomy" id="2377"/>
    <lineage>
        <taxon>Bacteria</taxon>
        <taxon>Bacillati</taxon>
        <taxon>Bacillota</taxon>
        <taxon>Negativicutes</taxon>
        <taxon>Selenomonadales</taxon>
        <taxon>Sporomusaceae</taxon>
        <taxon>Sporomusa</taxon>
    </lineage>
</organism>
<reference evidence="1 2" key="1">
    <citation type="submission" date="2019-02" db="EMBL/GenBank/DDBJ databases">
        <title>Closed genome of Sporomusa termitida DSM 4440.</title>
        <authorList>
            <person name="Poehlein A."/>
            <person name="Daniel R."/>
        </authorList>
    </citation>
    <scope>NUCLEOTIDE SEQUENCE [LARGE SCALE GENOMIC DNA]</scope>
    <source>
        <strain evidence="1 2">DSM 4440</strain>
    </source>
</reference>
<dbReference type="Proteomes" id="UP000320776">
    <property type="component" value="Chromosome"/>
</dbReference>